<name>A0A8S5RHP5_9VIRU</name>
<protein>
    <submittedName>
        <fullName evidence="1">Uncharacterized protein</fullName>
    </submittedName>
</protein>
<dbReference type="EMBL" id="BK059105">
    <property type="protein sequence ID" value="DAE30918.1"/>
    <property type="molecule type" value="Genomic_DNA"/>
</dbReference>
<accession>A0A8S5RHP5</accession>
<evidence type="ECO:0000313" key="1">
    <source>
        <dbReference type="EMBL" id="DAE30918.1"/>
    </source>
</evidence>
<sequence length="114" mass="12998">MEFKYKSKDGEDKRLLLTDSENLDETSRDFIDDVNNIVCGLANASLDRLPEKAMKFRNIVLSTFFDMNSVGEVTTQVSETEKEMETDENKEARKLQKVEDALLEIYGPINTGLI</sequence>
<organism evidence="1">
    <name type="scientific">virus sp. ctML55</name>
    <dbReference type="NCBI Taxonomy" id="2827627"/>
    <lineage>
        <taxon>Viruses</taxon>
    </lineage>
</organism>
<reference evidence="1" key="1">
    <citation type="journal article" date="2021" name="Proc. Natl. Acad. Sci. U.S.A.">
        <title>A Catalog of Tens of Thousands of Viruses from Human Metagenomes Reveals Hidden Associations with Chronic Diseases.</title>
        <authorList>
            <person name="Tisza M.J."/>
            <person name="Buck C.B."/>
        </authorList>
    </citation>
    <scope>NUCLEOTIDE SEQUENCE</scope>
    <source>
        <strain evidence="1">CtML55</strain>
    </source>
</reference>
<proteinExistence type="predicted"/>